<protein>
    <recommendedName>
        <fullName evidence="1">Tetrapyrrole biosynthesis uroporphyrinogen III synthase domain-containing protein</fullName>
    </recommendedName>
</protein>
<name>A0A0L9UBB6_PHAAN</name>
<feature type="domain" description="Tetrapyrrole biosynthesis uroporphyrinogen III synthase" evidence="1">
    <location>
        <begin position="25"/>
        <end position="268"/>
    </location>
</feature>
<dbReference type="Gramene" id="KOM40038">
    <property type="protein sequence ID" value="KOM40038"/>
    <property type="gene ID" value="LR48_Vigan04g023600"/>
</dbReference>
<dbReference type="EMBL" id="JABFOF010000004">
    <property type="protein sequence ID" value="KAG2398847.1"/>
    <property type="molecule type" value="Genomic_DNA"/>
</dbReference>
<dbReference type="EMBL" id="CM003374">
    <property type="protein sequence ID" value="KOM40038.1"/>
    <property type="molecule type" value="Genomic_DNA"/>
</dbReference>
<dbReference type="UniPathway" id="UPA00251">
    <property type="reaction ID" value="UER00320"/>
</dbReference>
<gene>
    <name evidence="2" type="ORF">HKW66_Vig0086720</name>
    <name evidence="3" type="ORF">LR48_Vigan04g023600</name>
</gene>
<reference evidence="2 5" key="3">
    <citation type="submission" date="2020-05" db="EMBL/GenBank/DDBJ databases">
        <title>Vigna angularis (adzuki bean) Var. LongXiaoDou No. 4 denovo assembly.</title>
        <authorList>
            <person name="Xiang H."/>
        </authorList>
    </citation>
    <scope>NUCLEOTIDE SEQUENCE [LARGE SCALE GENOMIC DNA]</scope>
    <source>
        <tissue evidence="2">Leaf</tissue>
    </source>
</reference>
<dbReference type="STRING" id="3914.A0A0L9UBB6"/>
<evidence type="ECO:0000259" key="1">
    <source>
        <dbReference type="Pfam" id="PF02602"/>
    </source>
</evidence>
<sequence>MQTSVMSLQKATVAFTTPPNYAARLSNLLSLGGYTPLWCPTLCIQPLPSNLAPFLSPHSLSPISAIAFTSRTAIQALLQAATSLSHPPLPPEGPTFTLAALGKDADLIDAQFLSAFCSNSNRLCVLVPPTATPTALVKALGDGRGRRVLCPVPRVIGVNEPPVVPGFLQELRRGRWVPVRVEAYETRWAGPRCAESIVTASEEGGLDAVVFTSTAEVEGLLQSLKEFGLGFADLRRRCPRLVVAAHGPVTAAGAQRLGVEVDVVSSRFGSFDGVIDVLNVTFSRFRV</sequence>
<dbReference type="SUPFAM" id="SSF69618">
    <property type="entry name" value="HemD-like"/>
    <property type="match status" value="1"/>
</dbReference>
<accession>A0A0L9UBB6</accession>
<reference evidence="3" key="2">
    <citation type="submission" date="2015-02" db="EMBL/GenBank/DDBJ databases">
        <authorList>
            <person name="Chooi Y.-H."/>
        </authorList>
    </citation>
    <scope>NUCLEOTIDE SEQUENCE</scope>
    <source>
        <tissue evidence="3">Seedling</tissue>
    </source>
</reference>
<evidence type="ECO:0000313" key="4">
    <source>
        <dbReference type="Proteomes" id="UP000053144"/>
    </source>
</evidence>
<dbReference type="InterPro" id="IPR003754">
    <property type="entry name" value="4pyrrol_synth_uPrphyn_synth"/>
</dbReference>
<dbReference type="GO" id="GO:0004852">
    <property type="term" value="F:uroporphyrinogen-III synthase activity"/>
    <property type="evidence" value="ECO:0007669"/>
    <property type="project" value="InterPro"/>
</dbReference>
<organism evidence="3 4">
    <name type="scientific">Phaseolus angularis</name>
    <name type="common">Azuki bean</name>
    <name type="synonym">Vigna angularis</name>
    <dbReference type="NCBI Taxonomy" id="3914"/>
    <lineage>
        <taxon>Eukaryota</taxon>
        <taxon>Viridiplantae</taxon>
        <taxon>Streptophyta</taxon>
        <taxon>Embryophyta</taxon>
        <taxon>Tracheophyta</taxon>
        <taxon>Spermatophyta</taxon>
        <taxon>Magnoliopsida</taxon>
        <taxon>eudicotyledons</taxon>
        <taxon>Gunneridae</taxon>
        <taxon>Pentapetalae</taxon>
        <taxon>rosids</taxon>
        <taxon>fabids</taxon>
        <taxon>Fabales</taxon>
        <taxon>Fabaceae</taxon>
        <taxon>Papilionoideae</taxon>
        <taxon>50 kb inversion clade</taxon>
        <taxon>NPAAA clade</taxon>
        <taxon>indigoferoid/millettioid clade</taxon>
        <taxon>Phaseoleae</taxon>
        <taxon>Vigna</taxon>
    </lineage>
</organism>
<dbReference type="AlphaFoldDB" id="A0A0L9UBB6"/>
<evidence type="ECO:0000313" key="3">
    <source>
        <dbReference type="EMBL" id="KOM40038.1"/>
    </source>
</evidence>
<dbReference type="GO" id="GO:0006782">
    <property type="term" value="P:protoporphyrinogen IX biosynthetic process"/>
    <property type="evidence" value="ECO:0007669"/>
    <property type="project" value="UniProtKB-UniPathway"/>
</dbReference>
<dbReference type="Gene3D" id="3.40.50.10090">
    <property type="match status" value="3"/>
</dbReference>
<dbReference type="PANTHER" id="PTHR38020:SF1">
    <property type="entry name" value="UROPORPHYRINOGEN-III SYNTHASE"/>
    <property type="match status" value="1"/>
</dbReference>
<dbReference type="Pfam" id="PF02602">
    <property type="entry name" value="HEM4"/>
    <property type="match status" value="1"/>
</dbReference>
<dbReference type="InterPro" id="IPR036108">
    <property type="entry name" value="4pyrrol_syn_uPrphyn_synt_sf"/>
</dbReference>
<dbReference type="CDD" id="cd06578">
    <property type="entry name" value="HemD"/>
    <property type="match status" value="1"/>
</dbReference>
<evidence type="ECO:0000313" key="2">
    <source>
        <dbReference type="EMBL" id="KAG2398847.1"/>
    </source>
</evidence>
<dbReference type="OMA" id="IRVDAYE"/>
<evidence type="ECO:0000313" key="5">
    <source>
        <dbReference type="Proteomes" id="UP000743370"/>
    </source>
</evidence>
<dbReference type="Proteomes" id="UP000053144">
    <property type="component" value="Chromosome 4"/>
</dbReference>
<dbReference type="PANTHER" id="PTHR38020">
    <property type="entry name" value="UROPORPHYRINOGEN-III SYNTHASE"/>
    <property type="match status" value="1"/>
</dbReference>
<proteinExistence type="predicted"/>
<dbReference type="Proteomes" id="UP000743370">
    <property type="component" value="Unassembled WGS sequence"/>
</dbReference>
<reference evidence="4" key="1">
    <citation type="journal article" date="2015" name="Proc. Natl. Acad. Sci. U.S.A.">
        <title>Genome sequencing of adzuki bean (Vigna angularis) provides insight into high starch and low fat accumulation and domestication.</title>
        <authorList>
            <person name="Yang K."/>
            <person name="Tian Z."/>
            <person name="Chen C."/>
            <person name="Luo L."/>
            <person name="Zhao B."/>
            <person name="Wang Z."/>
            <person name="Yu L."/>
            <person name="Li Y."/>
            <person name="Sun Y."/>
            <person name="Li W."/>
            <person name="Chen Y."/>
            <person name="Li Y."/>
            <person name="Zhang Y."/>
            <person name="Ai D."/>
            <person name="Zhao J."/>
            <person name="Shang C."/>
            <person name="Ma Y."/>
            <person name="Wu B."/>
            <person name="Wang M."/>
            <person name="Gao L."/>
            <person name="Sun D."/>
            <person name="Zhang P."/>
            <person name="Guo F."/>
            <person name="Wang W."/>
            <person name="Li Y."/>
            <person name="Wang J."/>
            <person name="Varshney R.K."/>
            <person name="Wang J."/>
            <person name="Ling H.Q."/>
            <person name="Wan P."/>
        </authorList>
    </citation>
    <scope>NUCLEOTIDE SEQUENCE</scope>
    <source>
        <strain evidence="4">cv. Jingnong 6</strain>
    </source>
</reference>